<dbReference type="RefSeq" id="WP_139798558.1">
    <property type="nucleotide sequence ID" value="NZ_FWXR01000043.1"/>
</dbReference>
<dbReference type="Proteomes" id="UP000192656">
    <property type="component" value="Unassembled WGS sequence"/>
</dbReference>
<evidence type="ECO:0000313" key="2">
    <source>
        <dbReference type="EMBL" id="SMD14699.1"/>
    </source>
</evidence>
<sequence>MRRRTFMACGASMLAMPWVPRAFAGDDIPVFYNATEKIDDSSLSAKALRLAVSKIDKPYVLKPSPVGYPTQSGVMNALATGGDLDICWVGVDKTVWNAALPVPFPIDGGLLGYRLFLINGQRQREFSSVKSLDDLRRYIAIQGPGWGDIDILRNAGITVRTGLYKNLFRMTVGGRADFFPRAAFEAINEQTQHVAAAPGLAVEESLILKYQFTLMFFVSKKKPELRDDLLKGLMAAHADGSYEAMFKTDANVETALSKGHLGRRKLIEIDNPMLPSNVNSIDRRLWLSL</sequence>
<accession>A0A1W2EYB9</accession>
<protein>
    <recommendedName>
        <fullName evidence="4">Extracellular solute-binding protein, family 3</fullName>
    </recommendedName>
</protein>
<dbReference type="EMBL" id="FWXR01000043">
    <property type="protein sequence ID" value="SMD14699.1"/>
    <property type="molecule type" value="Genomic_DNA"/>
</dbReference>
<dbReference type="OrthoDB" id="547680at2"/>
<name>A0A1W2EYB9_9HYPH</name>
<feature type="signal peptide" evidence="1">
    <location>
        <begin position="1"/>
        <end position="24"/>
    </location>
</feature>
<keyword evidence="1" id="KW-0732">Signal</keyword>
<feature type="chain" id="PRO_5012416068" description="Extracellular solute-binding protein, family 3" evidence="1">
    <location>
        <begin position="25"/>
        <end position="289"/>
    </location>
</feature>
<gene>
    <name evidence="2" type="ORF">SAMN06297251_1437</name>
</gene>
<reference evidence="2 3" key="1">
    <citation type="submission" date="2017-04" db="EMBL/GenBank/DDBJ databases">
        <authorList>
            <person name="Afonso C.L."/>
            <person name="Miller P.J."/>
            <person name="Scott M.A."/>
            <person name="Spackman E."/>
            <person name="Goraichik I."/>
            <person name="Dimitrov K.M."/>
            <person name="Suarez D.L."/>
            <person name="Swayne D.E."/>
        </authorList>
    </citation>
    <scope>NUCLEOTIDE SEQUENCE [LARGE SCALE GENOMIC DNA]</scope>
    <source>
        <strain evidence="2 3">CGMCC 1.10972</strain>
    </source>
</reference>
<evidence type="ECO:0000313" key="3">
    <source>
        <dbReference type="Proteomes" id="UP000192656"/>
    </source>
</evidence>
<dbReference type="AlphaFoldDB" id="A0A1W2EYB9"/>
<proteinExistence type="predicted"/>
<dbReference type="STRING" id="937218.SAMN06297251_1437"/>
<dbReference type="SUPFAM" id="SSF53850">
    <property type="entry name" value="Periplasmic binding protein-like II"/>
    <property type="match status" value="1"/>
</dbReference>
<evidence type="ECO:0000256" key="1">
    <source>
        <dbReference type="SAM" id="SignalP"/>
    </source>
</evidence>
<organism evidence="2 3">
    <name type="scientific">Fulvimarina manganoxydans</name>
    <dbReference type="NCBI Taxonomy" id="937218"/>
    <lineage>
        <taxon>Bacteria</taxon>
        <taxon>Pseudomonadati</taxon>
        <taxon>Pseudomonadota</taxon>
        <taxon>Alphaproteobacteria</taxon>
        <taxon>Hyphomicrobiales</taxon>
        <taxon>Aurantimonadaceae</taxon>
        <taxon>Fulvimarina</taxon>
    </lineage>
</organism>
<evidence type="ECO:0008006" key="4">
    <source>
        <dbReference type="Google" id="ProtNLM"/>
    </source>
</evidence>
<keyword evidence="3" id="KW-1185">Reference proteome</keyword>